<feature type="region of interest" description="Disordered" evidence="1">
    <location>
        <begin position="255"/>
        <end position="290"/>
    </location>
</feature>
<dbReference type="EMBL" id="BAAAVI010000010">
    <property type="protein sequence ID" value="GAA2860598.1"/>
    <property type="molecule type" value="Genomic_DNA"/>
</dbReference>
<dbReference type="Pfam" id="PF01326">
    <property type="entry name" value="PPDK_N"/>
    <property type="match status" value="1"/>
</dbReference>
<reference evidence="4 5" key="1">
    <citation type="journal article" date="2019" name="Int. J. Syst. Evol. Microbiol.">
        <title>The Global Catalogue of Microorganisms (GCM) 10K type strain sequencing project: providing services to taxonomists for standard genome sequencing and annotation.</title>
        <authorList>
            <consortium name="The Broad Institute Genomics Platform"/>
            <consortium name="The Broad Institute Genome Sequencing Center for Infectious Disease"/>
            <person name="Wu L."/>
            <person name="Ma J."/>
        </authorList>
    </citation>
    <scope>NUCLEOTIDE SEQUENCE [LARGE SCALE GENOMIC DNA]</scope>
    <source>
        <strain evidence="4 5">JCM 6242</strain>
    </source>
</reference>
<dbReference type="SUPFAM" id="SSF52009">
    <property type="entry name" value="Phosphohistidine domain"/>
    <property type="match status" value="1"/>
</dbReference>
<evidence type="ECO:0000259" key="3">
    <source>
        <dbReference type="Pfam" id="PF01326"/>
    </source>
</evidence>
<dbReference type="Gene3D" id="3.30.470.20">
    <property type="entry name" value="ATP-grasp fold, B domain"/>
    <property type="match status" value="1"/>
</dbReference>
<dbReference type="InterPro" id="IPR002192">
    <property type="entry name" value="PPDK_AMP/ATP-bd"/>
</dbReference>
<feature type="domain" description="Pyruvate phosphate dikinase AMP/ATP-binding" evidence="3">
    <location>
        <begin position="18"/>
        <end position="348"/>
    </location>
</feature>
<dbReference type="InterPro" id="IPR013815">
    <property type="entry name" value="ATP_grasp_subdomain_1"/>
</dbReference>
<dbReference type="InterPro" id="IPR036637">
    <property type="entry name" value="Phosphohistidine_dom_sf"/>
</dbReference>
<accession>A0ABN3VVP9</accession>
<feature type="domain" description="PEP-utilising enzyme mobile" evidence="2">
    <location>
        <begin position="853"/>
        <end position="923"/>
    </location>
</feature>
<protein>
    <submittedName>
        <fullName evidence="4">Phosphoenolpyruvate synthase</fullName>
    </submittedName>
</protein>
<dbReference type="RefSeq" id="WP_344969806.1">
    <property type="nucleotide sequence ID" value="NZ_BAAAVI010000010.1"/>
</dbReference>
<dbReference type="SUPFAM" id="SSF56059">
    <property type="entry name" value="Glutathione synthetase ATP-binding domain-like"/>
    <property type="match status" value="1"/>
</dbReference>
<evidence type="ECO:0000256" key="1">
    <source>
        <dbReference type="SAM" id="MobiDB-lite"/>
    </source>
</evidence>
<dbReference type="Gene3D" id="3.30.1490.20">
    <property type="entry name" value="ATP-grasp fold, A domain"/>
    <property type="match status" value="1"/>
</dbReference>
<evidence type="ECO:0000313" key="4">
    <source>
        <dbReference type="EMBL" id="GAA2860598.1"/>
    </source>
</evidence>
<dbReference type="InterPro" id="IPR051549">
    <property type="entry name" value="PEP_Utilizing_Enz"/>
</dbReference>
<evidence type="ECO:0000313" key="5">
    <source>
        <dbReference type="Proteomes" id="UP001500831"/>
    </source>
</evidence>
<keyword evidence="5" id="KW-1185">Reference proteome</keyword>
<dbReference type="Proteomes" id="UP001500831">
    <property type="component" value="Unassembled WGS sequence"/>
</dbReference>
<dbReference type="Gene3D" id="3.50.30.10">
    <property type="entry name" value="Phosphohistidine domain"/>
    <property type="match status" value="1"/>
</dbReference>
<evidence type="ECO:0000259" key="2">
    <source>
        <dbReference type="Pfam" id="PF00391"/>
    </source>
</evidence>
<dbReference type="Pfam" id="PF00391">
    <property type="entry name" value="PEP-utilizers"/>
    <property type="match status" value="1"/>
</dbReference>
<gene>
    <name evidence="4" type="ORF">GCM10010517_19240</name>
</gene>
<comment type="caution">
    <text evidence="4">The sequence shown here is derived from an EMBL/GenBank/DDBJ whole genome shotgun (WGS) entry which is preliminary data.</text>
</comment>
<sequence length="928" mass="96718">MPTPIILTFDEIGSETLPLVGGKAANLGVLTAAGFPVPPGVCVTTEAYRRVTERAGGLDAVLDALAGTPAGDIRTLNELAGAARKIVLTAPVPDDVAEAVRHGAHGPVAVRSSATAEDLPHASFAGQQDTYLNVVGADAVLEAVRHCWASLWTDRAVAYRAANGIDHRAVRLAVVIQEMIRAEVAGVLFTANPVTGRRREAVIDAAPGLGEAVVSGAVNPDHFVVDTATGRITERRLGDKRLVVRPLAGGGVEHVATTREGTGDAGGPVRGPAGNTANRTDESAAGGAAESAAGGAAGGACLTDAQIRALAQLGDRVERHYGAPQDTEWAIDADGTLWLTQARPITTLYPIPGHAGGAGADAGDTRIYFCFSVAQGLYRPITPMGVSAFRLLSSSASRLLGVPVPDRYTGAPIVAEAAGRLFLDVTGIMRSRVGRAAFPRVLDVMEARSAKVLRGLFDDPRFGVTRRSLRPALRRAAGVARRFRIPQRTVRALLSPATARREAERVGTDLPARLAAPEGATPVERLDHAERVLSGRVIPLVPTVAPGAGAGFAMLGLAAKALGGRARPGELPTVLRGLPHNVTTEMDLALWRLATRIREDREAVALLLTTPAAELAGRFHAGALPGVVQRGLAGFLDVYGVRAVAEIDLGLPRWSEDPTHIIGVLANYLRLEDPALAPDVLFARGAAEATMMIRTLSARAGGLRGRFVRFALGRTRELAGLRELPKFYLVTALGAVRAELRIVGAELAARGLLPAADDVFFLTFREVRAALTAPVREGLPPALADLVARRREEAERELRRGHVPRVMLSDGTEPEAVAAKVPVDGALTGTPASAGTVTGAARVVLDPVGAYLEPGEILVCPSTDPGWTPLFLTAGGLVMEMGGANSHGAVVAREYGIPAVVGVTGATARIVTGQEITVDGTSGTVAVP</sequence>
<dbReference type="InterPro" id="IPR008279">
    <property type="entry name" value="PEP-util_enz_mobile_dom"/>
</dbReference>
<proteinExistence type="predicted"/>
<name>A0ABN3VVP9_9ACTN</name>
<dbReference type="PANTHER" id="PTHR43615:SF1">
    <property type="entry name" value="PPDK_N DOMAIN-CONTAINING PROTEIN"/>
    <property type="match status" value="1"/>
</dbReference>
<organism evidence="4 5">
    <name type="scientific">Streptosporangium fragile</name>
    <dbReference type="NCBI Taxonomy" id="46186"/>
    <lineage>
        <taxon>Bacteria</taxon>
        <taxon>Bacillati</taxon>
        <taxon>Actinomycetota</taxon>
        <taxon>Actinomycetes</taxon>
        <taxon>Streptosporangiales</taxon>
        <taxon>Streptosporangiaceae</taxon>
        <taxon>Streptosporangium</taxon>
    </lineage>
</organism>
<dbReference type="PANTHER" id="PTHR43615">
    <property type="entry name" value="PHOSPHOENOLPYRUVATE SYNTHASE-RELATED"/>
    <property type="match status" value="1"/>
</dbReference>